<reference evidence="2" key="1">
    <citation type="submission" date="2022-10" db="EMBL/GenBank/DDBJ databases">
        <title>Tapping the CABI collections for fungal endophytes: first genome assemblies for Collariella, Neodidymelliopsis, Ascochyta clinopodiicola, Didymella pomorum, Didymosphaeria variabile, Neocosmospora piperis and Neocucurbitaria cava.</title>
        <authorList>
            <person name="Hill R."/>
        </authorList>
    </citation>
    <scope>NUCLEOTIDE SEQUENCE</scope>
    <source>
        <strain evidence="2">IMI 356815</strain>
    </source>
</reference>
<dbReference type="RefSeq" id="XP_056075628.1">
    <property type="nucleotide sequence ID" value="XM_056212155.1"/>
</dbReference>
<gene>
    <name evidence="2" type="ORF">N0V89_003353</name>
</gene>
<keyword evidence="3" id="KW-1185">Reference proteome</keyword>
<accession>A0A9W8XUF7</accession>
<feature type="compositionally biased region" description="Acidic residues" evidence="1">
    <location>
        <begin position="442"/>
        <end position="452"/>
    </location>
</feature>
<comment type="caution">
    <text evidence="2">The sequence shown here is derived from an EMBL/GenBank/DDBJ whole genome shotgun (WGS) entry which is preliminary data.</text>
</comment>
<dbReference type="AlphaFoldDB" id="A0A9W8XUF7"/>
<sequence length="461" mass="50395">MVGRYNSKDAPLDLNAGFAPPDPKLANWQPPVDQIPMSGNGRDSRFLEDNMWATKPVRPKRANMAAISTEWDTTSDSNELKLDGTGTWGDWGVKTTSAPKNSKKGDASQVPCTINGMNKALEQRVRAASAQTAAAYANASPLSVATKAESITSNANSSISGQSHHRSIPPHKRRILAVQATSASSNAARDLLGLQVSTKSQALMAPVMRSNPVTSRPAPGNYFTVPANSTGRRPSSTTLVNGTDSDDESMARTLQAKEFGFGLHHINSAQQMIEQELQHYKSKHGKTTSHCTGLYEKIHKIQEILWKQESMKLAAFAESKDSLFQISEQEFHSYYAKVVSMHLAQWNVRQNRVQDIMKMQADMEASRYSVEAILAMDGRELNEAFENIALAYNNKASGSNTRSLSSERRFLLTEDDLICLADGSEGIGSGRDFDSDGFGLSGDEDDDDDDDDGHIVFKGRG</sequence>
<dbReference type="OrthoDB" id="3796067at2759"/>
<dbReference type="GeneID" id="80906883"/>
<name>A0A9W8XUF7_9PLEO</name>
<feature type="compositionally biased region" description="Polar residues" evidence="1">
    <location>
        <begin position="226"/>
        <end position="243"/>
    </location>
</feature>
<feature type="region of interest" description="Disordered" evidence="1">
    <location>
        <begin position="210"/>
        <end position="247"/>
    </location>
</feature>
<protein>
    <submittedName>
        <fullName evidence="2">Uncharacterized protein</fullName>
    </submittedName>
</protein>
<dbReference type="Proteomes" id="UP001140513">
    <property type="component" value="Unassembled WGS sequence"/>
</dbReference>
<dbReference type="EMBL" id="JAPEUX010000002">
    <property type="protein sequence ID" value="KAJ4358769.1"/>
    <property type="molecule type" value="Genomic_DNA"/>
</dbReference>
<evidence type="ECO:0000256" key="1">
    <source>
        <dbReference type="SAM" id="MobiDB-lite"/>
    </source>
</evidence>
<organism evidence="2 3">
    <name type="scientific">Didymosphaeria variabile</name>
    <dbReference type="NCBI Taxonomy" id="1932322"/>
    <lineage>
        <taxon>Eukaryota</taxon>
        <taxon>Fungi</taxon>
        <taxon>Dikarya</taxon>
        <taxon>Ascomycota</taxon>
        <taxon>Pezizomycotina</taxon>
        <taxon>Dothideomycetes</taxon>
        <taxon>Pleosporomycetidae</taxon>
        <taxon>Pleosporales</taxon>
        <taxon>Massarineae</taxon>
        <taxon>Didymosphaeriaceae</taxon>
        <taxon>Didymosphaeria</taxon>
    </lineage>
</organism>
<evidence type="ECO:0000313" key="3">
    <source>
        <dbReference type="Proteomes" id="UP001140513"/>
    </source>
</evidence>
<proteinExistence type="predicted"/>
<feature type="region of interest" description="Disordered" evidence="1">
    <location>
        <begin position="423"/>
        <end position="461"/>
    </location>
</feature>
<feature type="region of interest" description="Disordered" evidence="1">
    <location>
        <begin position="91"/>
        <end position="111"/>
    </location>
</feature>
<evidence type="ECO:0000313" key="2">
    <source>
        <dbReference type="EMBL" id="KAJ4358769.1"/>
    </source>
</evidence>